<feature type="transmembrane region" description="Helical" evidence="2">
    <location>
        <begin position="133"/>
        <end position="150"/>
    </location>
</feature>
<evidence type="ECO:0008006" key="5">
    <source>
        <dbReference type="Google" id="ProtNLM"/>
    </source>
</evidence>
<keyword evidence="2" id="KW-0812">Transmembrane</keyword>
<feature type="compositionally biased region" description="Basic and acidic residues" evidence="1">
    <location>
        <begin position="450"/>
        <end position="460"/>
    </location>
</feature>
<dbReference type="VEuPathDB" id="ToxoDB:ENH_00083890"/>
<keyword evidence="2" id="KW-1133">Transmembrane helix</keyword>
<dbReference type="RefSeq" id="XP_013433348.1">
    <property type="nucleotide sequence ID" value="XM_013577894.1"/>
</dbReference>
<feature type="region of interest" description="Disordered" evidence="1">
    <location>
        <begin position="449"/>
        <end position="471"/>
    </location>
</feature>
<accession>U6MLI6</accession>
<feature type="compositionally biased region" description="Low complexity" evidence="1">
    <location>
        <begin position="175"/>
        <end position="197"/>
    </location>
</feature>
<keyword evidence="2" id="KW-0472">Membrane</keyword>
<feature type="region of interest" description="Disordered" evidence="1">
    <location>
        <begin position="174"/>
        <end position="229"/>
    </location>
</feature>
<evidence type="ECO:0000313" key="4">
    <source>
        <dbReference type="Proteomes" id="UP000030754"/>
    </source>
</evidence>
<feature type="compositionally biased region" description="Low complexity" evidence="1">
    <location>
        <begin position="410"/>
        <end position="420"/>
    </location>
</feature>
<evidence type="ECO:0000256" key="2">
    <source>
        <dbReference type="SAM" id="Phobius"/>
    </source>
</evidence>
<dbReference type="Proteomes" id="UP000030754">
    <property type="component" value="Unassembled WGS sequence"/>
</dbReference>
<organism evidence="3 4">
    <name type="scientific">Eimeria necatrix</name>
    <dbReference type="NCBI Taxonomy" id="51315"/>
    <lineage>
        <taxon>Eukaryota</taxon>
        <taxon>Sar</taxon>
        <taxon>Alveolata</taxon>
        <taxon>Apicomplexa</taxon>
        <taxon>Conoidasida</taxon>
        <taxon>Coccidia</taxon>
        <taxon>Eucoccidiorida</taxon>
        <taxon>Eimeriorina</taxon>
        <taxon>Eimeriidae</taxon>
        <taxon>Eimeria</taxon>
    </lineage>
</organism>
<evidence type="ECO:0000313" key="3">
    <source>
        <dbReference type="EMBL" id="CDJ64881.1"/>
    </source>
</evidence>
<name>U6MLI6_9EIME</name>
<feature type="region of interest" description="Disordered" evidence="1">
    <location>
        <begin position="107"/>
        <end position="126"/>
    </location>
</feature>
<dbReference type="EMBL" id="HG723025">
    <property type="protein sequence ID" value="CDJ64881.1"/>
    <property type="molecule type" value="Genomic_DNA"/>
</dbReference>
<gene>
    <name evidence="3" type="ORF">ENH_00083890</name>
</gene>
<feature type="region of interest" description="Disordered" evidence="1">
    <location>
        <begin position="410"/>
        <end position="429"/>
    </location>
</feature>
<protein>
    <recommendedName>
        <fullName evidence="5">Transmembrane protein</fullName>
    </recommendedName>
</protein>
<dbReference type="GeneID" id="25478517"/>
<reference evidence="3" key="1">
    <citation type="submission" date="2013-10" db="EMBL/GenBank/DDBJ databases">
        <title>Genomic analysis of the causative agents of coccidiosis in chickens.</title>
        <authorList>
            <person name="Reid A.J."/>
            <person name="Blake D."/>
            <person name="Billington K."/>
            <person name="Browne H."/>
            <person name="Dunn M."/>
            <person name="Hung S."/>
            <person name="Kawahara F."/>
            <person name="Miranda-Saavedra D."/>
            <person name="Mourier T."/>
            <person name="Nagra H."/>
            <person name="Otto T.D."/>
            <person name="Rawlings N."/>
            <person name="Sanchez A."/>
            <person name="Sanders M."/>
            <person name="Subramaniam C."/>
            <person name="Tay Y."/>
            <person name="Dear P."/>
            <person name="Doerig C."/>
            <person name="Gruber A."/>
            <person name="Parkinson J."/>
            <person name="Shirley M."/>
            <person name="Wan K.L."/>
            <person name="Berriman M."/>
            <person name="Tomley F."/>
            <person name="Pain A."/>
        </authorList>
    </citation>
    <scope>NUCLEOTIDE SEQUENCE [LARGE SCALE GENOMIC DNA]</scope>
    <source>
        <strain evidence="3">Houghton</strain>
    </source>
</reference>
<evidence type="ECO:0000256" key="1">
    <source>
        <dbReference type="SAM" id="MobiDB-lite"/>
    </source>
</evidence>
<dbReference type="OrthoDB" id="348341at2759"/>
<sequence length="624" mass="67622">MGHSTEAAAPYKSERGASGVYVREHGLGPVWRGVPSSAPTTHTGWLSADEETLQYTTPSDDTNILHGSPPRVPSVAYGGHLSAPYWKVPNAWPVGSPDSVTVTNETALHSGQKTRPGASAEPVKGSRKRLKRLLLLGIISLWAFLAASSARNRLLQRKDRSRLKGVELVEAATGAEDAAPPSPTAASLEAEEASSLSVNTPKEHSKPSKAKPKLKLALQPGVEPLPSGPLRKFKGPQGGPRTASGIPVAHVGPMPHVSNLVAEPPSTARPEELPLDIACDASSLDQYEREVGKNLDKLDKIWRGVSETTRMAFSKHFLPVVEPGVVLPAPVALFQRHAEALSAIRRPKEADSASEKKMYAFRLQLLNTLYTAAGRRLLSLSALETFCKMTGVGSELLGLEAEPLIRSTRSSWGSISSSSSKAGEGAGADEAPVSFEGFVKLLAGRPTSMIEREPESKTDEGLSASETEAGETPVVPKHLAVRLANVLRREDLFVAQELMNVSIFRALLDRLDERLLSQQGGKREAWIVPMSPGRRPFHTDLFSDTVLSFDNWARQQVLPPEVVGSWNERWTESGVRALLHSFEQKERKRIEERQSMKHVAAGLDTTPGNVAPLYDLYTLAISLL</sequence>
<proteinExistence type="predicted"/>
<dbReference type="AlphaFoldDB" id="U6MLI6"/>
<reference evidence="3" key="2">
    <citation type="submission" date="2013-10" db="EMBL/GenBank/DDBJ databases">
        <authorList>
            <person name="Aslett M."/>
        </authorList>
    </citation>
    <scope>NUCLEOTIDE SEQUENCE [LARGE SCALE GENOMIC DNA]</scope>
    <source>
        <strain evidence="3">Houghton</strain>
    </source>
</reference>
<keyword evidence="4" id="KW-1185">Reference proteome</keyword>